<dbReference type="CDD" id="cd02513">
    <property type="entry name" value="CMP-NeuAc_Synthase"/>
    <property type="match status" value="1"/>
</dbReference>
<dbReference type="EMBL" id="CAJB01000016">
    <property type="protein sequence ID" value="CCH76193.1"/>
    <property type="molecule type" value="Genomic_DNA"/>
</dbReference>
<proteinExistence type="predicted"/>
<dbReference type="SUPFAM" id="SSF53448">
    <property type="entry name" value="Nucleotide-diphospho-sugar transferases"/>
    <property type="match status" value="1"/>
</dbReference>
<dbReference type="InterPro" id="IPR029044">
    <property type="entry name" value="Nucleotide-diphossugar_trans"/>
</dbReference>
<dbReference type="PANTHER" id="PTHR21485">
    <property type="entry name" value="HAD SUPERFAMILY MEMBERS CMAS AND KDSC"/>
    <property type="match status" value="1"/>
</dbReference>
<dbReference type="InterPro" id="IPR050793">
    <property type="entry name" value="CMP-NeuNAc_synthase"/>
</dbReference>
<organism evidence="1 2">
    <name type="scientific">Nostocoides japonicum T1-X7</name>
    <dbReference type="NCBI Taxonomy" id="1194083"/>
    <lineage>
        <taxon>Bacteria</taxon>
        <taxon>Bacillati</taxon>
        <taxon>Actinomycetota</taxon>
        <taxon>Actinomycetes</taxon>
        <taxon>Micrococcales</taxon>
        <taxon>Intrasporangiaceae</taxon>
        <taxon>Nostocoides</taxon>
    </lineage>
</organism>
<name>A0A077LSS4_9MICO</name>
<evidence type="ECO:0000313" key="2">
    <source>
        <dbReference type="Proteomes" id="UP000035721"/>
    </source>
</evidence>
<dbReference type="STRING" id="1194083.BN12_1120009"/>
<dbReference type="InterPro" id="IPR003329">
    <property type="entry name" value="Cytidylyl_trans"/>
</dbReference>
<gene>
    <name evidence="1" type="ORF">BN12_1120009</name>
</gene>
<dbReference type="AlphaFoldDB" id="A0A077LSS4"/>
<dbReference type="PANTHER" id="PTHR21485:SF3">
    <property type="entry name" value="N-ACYLNEURAMINATE CYTIDYLYLTRANSFERASE"/>
    <property type="match status" value="1"/>
</dbReference>
<dbReference type="GO" id="GO:0008781">
    <property type="term" value="F:N-acylneuraminate cytidylyltransferase activity"/>
    <property type="evidence" value="ECO:0007669"/>
    <property type="project" value="TreeGrafter"/>
</dbReference>
<dbReference type="Gene3D" id="3.90.550.10">
    <property type="entry name" value="Spore Coat Polysaccharide Biosynthesis Protein SpsA, Chain A"/>
    <property type="match status" value="1"/>
</dbReference>
<evidence type="ECO:0000313" key="1">
    <source>
        <dbReference type="EMBL" id="CCH76193.1"/>
    </source>
</evidence>
<dbReference type="Proteomes" id="UP000035721">
    <property type="component" value="Unassembled WGS sequence"/>
</dbReference>
<sequence length="250" mass="27286">MDGLRVLAVVPARGGSKGLPGKNVRPLAGLPLVAHSLRAAEAMRTVTRCVVTTDDPLIAEVARAYGGDVPWLRPAELATDETPMAPVLRHALAAVEAEEGTSYDVVVLLDPTSPARVPEEIDDAVELLVSAPTLDGVVSVSEPSFNPVWVGVRRSEDPSVVERYFPEGAGITRRQDVDRYLRINGNFYVWTADFVRRLEVSWFDEGRHGAVEIPERRAYAIDEAAEFEDLEAALLDGRLALPWLDPPDTP</sequence>
<reference evidence="1 2" key="1">
    <citation type="journal article" date="2013" name="ISME J.">
        <title>A metabolic model for members of the genus Tetrasphaera involved in enhanced biological phosphorus removal.</title>
        <authorList>
            <person name="Kristiansen R."/>
            <person name="Nguyen H.T.T."/>
            <person name="Saunders A.M."/>
            <person name="Nielsen J.L."/>
            <person name="Wimmer R."/>
            <person name="Le V.Q."/>
            <person name="McIlroy S.J."/>
            <person name="Petrovski S."/>
            <person name="Seviour R.J."/>
            <person name="Calteau A."/>
            <person name="Nielsen K.L."/>
            <person name="Nielsen P.H."/>
        </authorList>
    </citation>
    <scope>NUCLEOTIDE SEQUENCE [LARGE SCALE GENOMIC DNA]</scope>
    <source>
        <strain evidence="1 2">T1-X7</strain>
    </source>
</reference>
<keyword evidence="2" id="KW-1185">Reference proteome</keyword>
<dbReference type="Pfam" id="PF02348">
    <property type="entry name" value="CTP_transf_3"/>
    <property type="match status" value="1"/>
</dbReference>
<accession>A0A077LSS4</accession>
<dbReference type="RefSeq" id="WP_048552871.1">
    <property type="nucleotide sequence ID" value="NZ_HF570958.1"/>
</dbReference>
<comment type="caution">
    <text evidence="1">The sequence shown here is derived from an EMBL/GenBank/DDBJ whole genome shotgun (WGS) entry which is preliminary data.</text>
</comment>
<protein>
    <submittedName>
        <fullName evidence="1">CMP-N-acetylneuraminic acid synthetase</fullName>
    </submittedName>
</protein>
<dbReference type="OrthoDB" id="9805604at2"/>